<feature type="transmembrane region" description="Helical" evidence="1">
    <location>
        <begin position="154"/>
        <end position="173"/>
    </location>
</feature>
<evidence type="ECO:0000256" key="1">
    <source>
        <dbReference type="SAM" id="Phobius"/>
    </source>
</evidence>
<feature type="transmembrane region" description="Helical" evidence="1">
    <location>
        <begin position="39"/>
        <end position="57"/>
    </location>
</feature>
<feature type="transmembrane region" description="Helical" evidence="1">
    <location>
        <begin position="264"/>
        <end position="287"/>
    </location>
</feature>
<organism evidence="3 4">
    <name type="scientific">Chitinophaga silvatica</name>
    <dbReference type="NCBI Taxonomy" id="2282649"/>
    <lineage>
        <taxon>Bacteria</taxon>
        <taxon>Pseudomonadati</taxon>
        <taxon>Bacteroidota</taxon>
        <taxon>Chitinophagia</taxon>
        <taxon>Chitinophagales</taxon>
        <taxon>Chitinophagaceae</taxon>
        <taxon>Chitinophaga</taxon>
    </lineage>
</organism>
<proteinExistence type="predicted"/>
<evidence type="ECO:0000313" key="3">
    <source>
        <dbReference type="EMBL" id="RFS19707.1"/>
    </source>
</evidence>
<keyword evidence="1" id="KW-1133">Transmembrane helix</keyword>
<dbReference type="AlphaFoldDB" id="A0A3E1Y5C9"/>
<protein>
    <submittedName>
        <fullName evidence="3">DUF2157 domain-containing protein</fullName>
    </submittedName>
</protein>
<dbReference type="RefSeq" id="WP_116977895.1">
    <property type="nucleotide sequence ID" value="NZ_QPMM01000012.1"/>
</dbReference>
<feature type="transmembrane region" description="Helical" evidence="1">
    <location>
        <begin position="240"/>
        <end position="257"/>
    </location>
</feature>
<evidence type="ECO:0000259" key="2">
    <source>
        <dbReference type="Pfam" id="PF09925"/>
    </source>
</evidence>
<feature type="transmembrane region" description="Helical" evidence="1">
    <location>
        <begin position="104"/>
        <end position="124"/>
    </location>
</feature>
<keyword evidence="4" id="KW-1185">Reference proteome</keyword>
<dbReference type="OrthoDB" id="650263at2"/>
<comment type="caution">
    <text evidence="3">The sequence shown here is derived from an EMBL/GenBank/DDBJ whole genome shotgun (WGS) entry which is preliminary data.</text>
</comment>
<feature type="transmembrane region" description="Helical" evidence="1">
    <location>
        <begin position="63"/>
        <end position="84"/>
    </location>
</feature>
<accession>A0A3E1Y5C9</accession>
<dbReference type="EMBL" id="QPMM01000012">
    <property type="protein sequence ID" value="RFS19707.1"/>
    <property type="molecule type" value="Genomic_DNA"/>
</dbReference>
<name>A0A3E1Y5C9_9BACT</name>
<feature type="transmembrane region" description="Helical" evidence="1">
    <location>
        <begin position="185"/>
        <end position="203"/>
    </location>
</feature>
<dbReference type="InterPro" id="IPR018677">
    <property type="entry name" value="DUF2157"/>
</dbReference>
<feature type="transmembrane region" description="Helical" evidence="1">
    <location>
        <begin position="130"/>
        <end position="149"/>
    </location>
</feature>
<dbReference type="Pfam" id="PF09925">
    <property type="entry name" value="DUF2157"/>
    <property type="match status" value="1"/>
</dbReference>
<sequence>MNQIPSEHQEQTELNSSQLQNFKSYASQPLFSLHWELKVILYLGVLLLSSGLGILIYENLDSISHQAILAAMALVTAGCFVYCYKQASPFSWQRVESPSPFFDYLLLLGCLTFISFIGYLQFAYNVFGTKYGLATAIPLIVLFFTAYYFDHLGVLSLAITNLAAWMGLTVTPLKILSSNDFSSDRIVYTGMVLGILLLALAIISERKQLKAHFAFTYRNFGVNIFYIACLAAIIERYNSSLLWAVVITLFFVYLWKLSHKIQSLYFLVISIIYEYIALVALFLIYVTQVIKDFAFIVFWLFASAVAVIIFLIYLSKKFKNDRLQ</sequence>
<reference evidence="3 4" key="1">
    <citation type="submission" date="2018-07" db="EMBL/GenBank/DDBJ databases">
        <title>Chitinophaga K2CV101002-2 sp. nov., isolated from a monsoon evergreen broad-leaved forest soil.</title>
        <authorList>
            <person name="Lv Y."/>
        </authorList>
    </citation>
    <scope>NUCLEOTIDE SEQUENCE [LARGE SCALE GENOMIC DNA]</scope>
    <source>
        <strain evidence="3 4">GDMCC 1.1288</strain>
    </source>
</reference>
<dbReference type="Proteomes" id="UP000260644">
    <property type="component" value="Unassembled WGS sequence"/>
</dbReference>
<feature type="transmembrane region" description="Helical" evidence="1">
    <location>
        <begin position="293"/>
        <end position="314"/>
    </location>
</feature>
<feature type="domain" description="DUF2157" evidence="2">
    <location>
        <begin position="20"/>
        <end position="151"/>
    </location>
</feature>
<keyword evidence="1" id="KW-0812">Transmembrane</keyword>
<evidence type="ECO:0000313" key="4">
    <source>
        <dbReference type="Proteomes" id="UP000260644"/>
    </source>
</evidence>
<feature type="transmembrane region" description="Helical" evidence="1">
    <location>
        <begin position="215"/>
        <end position="234"/>
    </location>
</feature>
<gene>
    <name evidence="3" type="ORF">DVR12_21630</name>
</gene>
<keyword evidence="1" id="KW-0472">Membrane</keyword>